<reference evidence="6 7" key="1">
    <citation type="journal article" date="2015" name="Fungal Genet. Biol.">
        <title>Evolution of novel wood decay mechanisms in Agaricales revealed by the genome sequences of Fistulina hepatica and Cylindrobasidium torrendii.</title>
        <authorList>
            <person name="Floudas D."/>
            <person name="Held B.W."/>
            <person name="Riley R."/>
            <person name="Nagy L.G."/>
            <person name="Koehler G."/>
            <person name="Ransdell A.S."/>
            <person name="Younus H."/>
            <person name="Chow J."/>
            <person name="Chiniquy J."/>
            <person name="Lipzen A."/>
            <person name="Tritt A."/>
            <person name="Sun H."/>
            <person name="Haridas S."/>
            <person name="LaButti K."/>
            <person name="Ohm R.A."/>
            <person name="Kues U."/>
            <person name="Blanchette R.A."/>
            <person name="Grigoriev I.V."/>
            <person name="Minto R.E."/>
            <person name="Hibbett D.S."/>
        </authorList>
    </citation>
    <scope>NUCLEOTIDE SEQUENCE [LARGE SCALE GENOMIC DNA]</scope>
    <source>
        <strain evidence="6 7">FP15055 ss-10</strain>
    </source>
</reference>
<dbReference type="PANTHER" id="PTHR10270">
    <property type="entry name" value="SOX TRANSCRIPTION FACTOR"/>
    <property type="match status" value="1"/>
</dbReference>
<keyword evidence="3" id="KW-0539">Nucleus</keyword>
<keyword evidence="2" id="KW-0804">Transcription</keyword>
<evidence type="ECO:0000313" key="6">
    <source>
        <dbReference type="EMBL" id="KIY73719.1"/>
    </source>
</evidence>
<proteinExistence type="predicted"/>
<dbReference type="InterPro" id="IPR050140">
    <property type="entry name" value="SRY-related_HMG-box_TF-like"/>
</dbReference>
<name>A0A0D7BU84_9AGAR</name>
<feature type="compositionally biased region" description="Polar residues" evidence="4">
    <location>
        <begin position="1"/>
        <end position="13"/>
    </location>
</feature>
<dbReference type="OrthoDB" id="6247875at2759"/>
<feature type="compositionally biased region" description="Low complexity" evidence="4">
    <location>
        <begin position="75"/>
        <end position="85"/>
    </location>
</feature>
<feature type="compositionally biased region" description="Polar residues" evidence="4">
    <location>
        <begin position="272"/>
        <end position="281"/>
    </location>
</feature>
<feature type="compositionally biased region" description="Low complexity" evidence="4">
    <location>
        <begin position="237"/>
        <end position="250"/>
    </location>
</feature>
<protein>
    <recommendedName>
        <fullName evidence="5">HMG box domain-containing protein</fullName>
    </recommendedName>
</protein>
<dbReference type="STRING" id="1314674.A0A0D7BU84"/>
<evidence type="ECO:0000256" key="2">
    <source>
        <dbReference type="ARBA" id="ARBA00023163"/>
    </source>
</evidence>
<keyword evidence="7" id="KW-1185">Reference proteome</keyword>
<evidence type="ECO:0000259" key="5">
    <source>
        <dbReference type="PROSITE" id="PS50118"/>
    </source>
</evidence>
<keyword evidence="1 3" id="KW-0238">DNA-binding</keyword>
<dbReference type="AlphaFoldDB" id="A0A0D7BU84"/>
<feature type="domain" description="HMG box" evidence="5">
    <location>
        <begin position="107"/>
        <end position="180"/>
    </location>
</feature>
<dbReference type="Gene3D" id="1.10.30.10">
    <property type="entry name" value="High mobility group box domain"/>
    <property type="match status" value="1"/>
</dbReference>
<dbReference type="Pfam" id="PF00505">
    <property type="entry name" value="HMG_box"/>
    <property type="match status" value="1"/>
</dbReference>
<gene>
    <name evidence="6" type="ORF">CYLTODRAFT_448694</name>
</gene>
<dbReference type="CDD" id="cd01389">
    <property type="entry name" value="HMG-box_ROX1-like"/>
    <property type="match status" value="1"/>
</dbReference>
<dbReference type="GO" id="GO:0005634">
    <property type="term" value="C:nucleus"/>
    <property type="evidence" value="ECO:0007669"/>
    <property type="project" value="UniProtKB-UniRule"/>
</dbReference>
<dbReference type="EMBL" id="KN880434">
    <property type="protein sequence ID" value="KIY73719.1"/>
    <property type="molecule type" value="Genomic_DNA"/>
</dbReference>
<dbReference type="SUPFAM" id="SSF47095">
    <property type="entry name" value="HMG-box"/>
    <property type="match status" value="1"/>
</dbReference>
<feature type="compositionally biased region" description="Low complexity" evidence="4">
    <location>
        <begin position="393"/>
        <end position="402"/>
    </location>
</feature>
<feature type="region of interest" description="Disordered" evidence="4">
    <location>
        <begin position="1"/>
        <end position="109"/>
    </location>
</feature>
<evidence type="ECO:0000256" key="1">
    <source>
        <dbReference type="ARBA" id="ARBA00023125"/>
    </source>
</evidence>
<dbReference type="GO" id="GO:0030154">
    <property type="term" value="P:cell differentiation"/>
    <property type="evidence" value="ECO:0007669"/>
    <property type="project" value="TreeGrafter"/>
</dbReference>
<dbReference type="GO" id="GO:0000978">
    <property type="term" value="F:RNA polymerase II cis-regulatory region sequence-specific DNA binding"/>
    <property type="evidence" value="ECO:0007669"/>
    <property type="project" value="TreeGrafter"/>
</dbReference>
<dbReference type="PANTHER" id="PTHR10270:SF161">
    <property type="entry name" value="SEX-DETERMINING REGION Y PROTEIN"/>
    <property type="match status" value="1"/>
</dbReference>
<feature type="region of interest" description="Disordered" evidence="4">
    <location>
        <begin position="376"/>
        <end position="404"/>
    </location>
</feature>
<accession>A0A0D7BU84</accession>
<evidence type="ECO:0000256" key="4">
    <source>
        <dbReference type="SAM" id="MobiDB-lite"/>
    </source>
</evidence>
<feature type="region of interest" description="Disordered" evidence="4">
    <location>
        <begin position="174"/>
        <end position="201"/>
    </location>
</feature>
<dbReference type="InterPro" id="IPR009071">
    <property type="entry name" value="HMG_box_dom"/>
</dbReference>
<feature type="region of interest" description="Disordered" evidence="4">
    <location>
        <begin position="218"/>
        <end position="324"/>
    </location>
</feature>
<dbReference type="SMART" id="SM00398">
    <property type="entry name" value="HMG"/>
    <property type="match status" value="1"/>
</dbReference>
<feature type="compositionally biased region" description="Basic residues" evidence="4">
    <location>
        <begin position="223"/>
        <end position="233"/>
    </location>
</feature>
<dbReference type="GO" id="GO:0001228">
    <property type="term" value="F:DNA-binding transcription activator activity, RNA polymerase II-specific"/>
    <property type="evidence" value="ECO:0007669"/>
    <property type="project" value="TreeGrafter"/>
</dbReference>
<dbReference type="PROSITE" id="PS50118">
    <property type="entry name" value="HMG_BOX_2"/>
    <property type="match status" value="1"/>
</dbReference>
<dbReference type="Proteomes" id="UP000054007">
    <property type="component" value="Unassembled WGS sequence"/>
</dbReference>
<evidence type="ECO:0000256" key="3">
    <source>
        <dbReference type="PROSITE-ProRule" id="PRU00267"/>
    </source>
</evidence>
<organism evidence="6 7">
    <name type="scientific">Cylindrobasidium torrendii FP15055 ss-10</name>
    <dbReference type="NCBI Taxonomy" id="1314674"/>
    <lineage>
        <taxon>Eukaryota</taxon>
        <taxon>Fungi</taxon>
        <taxon>Dikarya</taxon>
        <taxon>Basidiomycota</taxon>
        <taxon>Agaricomycotina</taxon>
        <taxon>Agaricomycetes</taxon>
        <taxon>Agaricomycetidae</taxon>
        <taxon>Agaricales</taxon>
        <taxon>Marasmiineae</taxon>
        <taxon>Physalacriaceae</taxon>
        <taxon>Cylindrobasidium</taxon>
    </lineage>
</organism>
<evidence type="ECO:0000313" key="7">
    <source>
        <dbReference type="Proteomes" id="UP000054007"/>
    </source>
</evidence>
<feature type="compositionally biased region" description="Low complexity" evidence="4">
    <location>
        <begin position="38"/>
        <end position="60"/>
    </location>
</feature>
<dbReference type="InterPro" id="IPR036910">
    <property type="entry name" value="HMG_box_dom_sf"/>
</dbReference>
<feature type="DNA-binding region" description="HMG box" evidence="3">
    <location>
        <begin position="107"/>
        <end position="180"/>
    </location>
</feature>
<sequence length="496" mass="54207">MTEGSSLLPSRDSTPGPIDTQHLRRWTPPPSSQAPELSSVRVSRYAARSSRSDLSVLRVDTSARQTSVAPEHRPATPTSATPATPGHKSEHGTTPEPYDDLETQERIPRPPNAFMLFRSHCIKTIREKAAKEKTGEKRQQVFSRVAGEAWHMLEADEREEWTRRATDALHAHQRKYPGYKFTPAPRGSSKKGKGAGGEGAGDTVEDIRAKYLNMPGAAVKAASNRKRNSRKNHTVGSASPAPNIASPSTSHVRAASTTPNHYPAYTYPSAPQPSYAQQRTLLDSPYGSPHIQTPESNPYPKYGRDQPSYGRELFSGTPHMDPSIPPYFPNPSFGHFVEQPQPMPQHLRPTIEHPLPLLPGALITQRRPSTSLGFISHRTSGPTGSPVLPPSERPASASASGSQRPGLIMSDPVLYAMPPHMRQATGPLVEPIAAYTLDASDVTFPSEAGFSHTDYFPYSASTYNEFSQVLNYAEVDYEGMANNYNPASADYRPPSA</sequence>